<evidence type="ECO:0000256" key="1">
    <source>
        <dbReference type="SAM" id="MobiDB-lite"/>
    </source>
</evidence>
<organism evidence="2 3">
    <name type="scientific">Leisingera aquaemixtae</name>
    <dbReference type="NCBI Taxonomy" id="1396826"/>
    <lineage>
        <taxon>Bacteria</taxon>
        <taxon>Pseudomonadati</taxon>
        <taxon>Pseudomonadota</taxon>
        <taxon>Alphaproteobacteria</taxon>
        <taxon>Rhodobacterales</taxon>
        <taxon>Roseobacteraceae</taxon>
        <taxon>Leisingera</taxon>
    </lineage>
</organism>
<reference evidence="2 3" key="1">
    <citation type="submission" date="2015-09" db="EMBL/GenBank/DDBJ databases">
        <authorList>
            <consortium name="Swine Surveillance"/>
        </authorList>
    </citation>
    <scope>NUCLEOTIDE SEQUENCE [LARGE SCALE GENOMIC DNA]</scope>
    <source>
        <strain evidence="2 3">CECT 8399</strain>
    </source>
</reference>
<dbReference type="STRING" id="1396826.PHA8399_01128"/>
<evidence type="ECO:0000313" key="2">
    <source>
        <dbReference type="EMBL" id="CUH99012.1"/>
    </source>
</evidence>
<protein>
    <submittedName>
        <fullName evidence="2">Uncharacterized protein</fullName>
    </submittedName>
</protein>
<name>A0A0P1H850_9RHOB</name>
<evidence type="ECO:0000313" key="3">
    <source>
        <dbReference type="Proteomes" id="UP000051326"/>
    </source>
</evidence>
<accession>A0A0P1H850</accession>
<dbReference type="AlphaFoldDB" id="A0A0P1H850"/>
<sequence length="54" mass="5874">MTIHLCPNTPGEARQGRGQRPHSANFTVEAALIEGNQSILQPLQGILPALRLKE</sequence>
<dbReference type="Proteomes" id="UP000051326">
    <property type="component" value="Unassembled WGS sequence"/>
</dbReference>
<proteinExistence type="predicted"/>
<dbReference type="EMBL" id="CYSR01000010">
    <property type="protein sequence ID" value="CUH99012.1"/>
    <property type="molecule type" value="Genomic_DNA"/>
</dbReference>
<feature type="region of interest" description="Disordered" evidence="1">
    <location>
        <begin position="1"/>
        <end position="21"/>
    </location>
</feature>
<gene>
    <name evidence="2" type="ORF">PHA8399_01128</name>
</gene>